<dbReference type="eggNOG" id="COG2225">
    <property type="taxonomic scope" value="Bacteria"/>
</dbReference>
<dbReference type="Gene3D" id="2.170.170.11">
    <property type="entry name" value="Malate synthase G - maily-beta sub-domain"/>
    <property type="match status" value="1"/>
</dbReference>
<dbReference type="EMBL" id="ACGU01000030">
    <property type="protein sequence ID" value="EEJ72667.1"/>
    <property type="molecule type" value="Genomic_DNA"/>
</dbReference>
<name>C2ELC1_9LACO</name>
<dbReference type="SUPFAM" id="SSF51645">
    <property type="entry name" value="Malate synthase G"/>
    <property type="match status" value="1"/>
</dbReference>
<dbReference type="PANTHER" id="PTHR42739:SF1">
    <property type="entry name" value="MALATE SYNTHASE G"/>
    <property type="match status" value="1"/>
</dbReference>
<dbReference type="GO" id="GO:0000287">
    <property type="term" value="F:magnesium ion binding"/>
    <property type="evidence" value="ECO:0007669"/>
    <property type="project" value="TreeGrafter"/>
</dbReference>
<dbReference type="AlphaFoldDB" id="C2ELC1"/>
<protein>
    <recommendedName>
        <fullName evidence="3">Malate synthase</fullName>
    </recommendedName>
</protein>
<sequence length="51" mass="5546">MVPILNARFALNAANARWGSLYDALYGTDAISEENGQEKGTGYNKVRGDKV</sequence>
<organism evidence="1 2">
    <name type="scientific">Lactobacillus ultunensis DSM 16047</name>
    <dbReference type="NCBI Taxonomy" id="525365"/>
    <lineage>
        <taxon>Bacteria</taxon>
        <taxon>Bacillati</taxon>
        <taxon>Bacillota</taxon>
        <taxon>Bacilli</taxon>
        <taxon>Lactobacillales</taxon>
        <taxon>Lactobacillaceae</taxon>
        <taxon>Lactobacillus</taxon>
    </lineage>
</organism>
<proteinExistence type="predicted"/>
<evidence type="ECO:0000313" key="1">
    <source>
        <dbReference type="EMBL" id="EEJ72667.1"/>
    </source>
</evidence>
<dbReference type="InterPro" id="IPR011076">
    <property type="entry name" value="Malate_synth_sf"/>
</dbReference>
<dbReference type="PANTHER" id="PTHR42739">
    <property type="entry name" value="MALATE SYNTHASE G"/>
    <property type="match status" value="1"/>
</dbReference>
<dbReference type="HOGENOM" id="CLU_3128836_0_0_9"/>
<dbReference type="STRING" id="525365.HMPREF0548_0467"/>
<gene>
    <name evidence="1" type="ORF">HMPREF0548_0467</name>
</gene>
<comment type="caution">
    <text evidence="1">The sequence shown here is derived from an EMBL/GenBank/DDBJ whole genome shotgun (WGS) entry which is preliminary data.</text>
</comment>
<keyword evidence="2" id="KW-1185">Reference proteome</keyword>
<dbReference type="InterPro" id="IPR006253">
    <property type="entry name" value="Malate_synthG"/>
</dbReference>
<reference evidence="1 2" key="1">
    <citation type="submission" date="2009-01" db="EMBL/GenBank/DDBJ databases">
        <authorList>
            <person name="Qin X."/>
            <person name="Bachman B."/>
            <person name="Battles P."/>
            <person name="Bell A."/>
            <person name="Bess C."/>
            <person name="Bickham C."/>
            <person name="Chaboub L."/>
            <person name="Chen D."/>
            <person name="Coyle M."/>
            <person name="Deiros D.R."/>
            <person name="Dinh H."/>
            <person name="Forbes L."/>
            <person name="Fowler G."/>
            <person name="Francisco L."/>
            <person name="Fu Q."/>
            <person name="Gubbala S."/>
            <person name="Hale W."/>
            <person name="Han Y."/>
            <person name="Hemphill L."/>
            <person name="Highlander S.K."/>
            <person name="Hirani K."/>
            <person name="Hogues M."/>
            <person name="Jackson L."/>
            <person name="Jakkamsetti A."/>
            <person name="Javaid M."/>
            <person name="Jiang H."/>
            <person name="Korchina V."/>
            <person name="Kovar C."/>
            <person name="Lara F."/>
            <person name="Lee S."/>
            <person name="Mata R."/>
            <person name="Mathew T."/>
            <person name="Moen C."/>
            <person name="Morales K."/>
            <person name="Munidasa M."/>
            <person name="Nazareth L."/>
            <person name="Ngo R."/>
            <person name="Nguyen L."/>
            <person name="Okwuonu G."/>
            <person name="Ongeri F."/>
            <person name="Patil S."/>
            <person name="Petrosino J."/>
            <person name="Pham C."/>
            <person name="Pham P."/>
            <person name="Pu L.-L."/>
            <person name="Puazo M."/>
            <person name="Raj R."/>
            <person name="Reid J."/>
            <person name="Rouhana J."/>
            <person name="Saada N."/>
            <person name="Shang Y."/>
            <person name="Simmons D."/>
            <person name="Thornton R."/>
            <person name="Warren J."/>
            <person name="Weissenberger G."/>
            <person name="Zhang J."/>
            <person name="Zhang L."/>
            <person name="Zhou C."/>
            <person name="Zhu D."/>
            <person name="Muzny D."/>
            <person name="Worley K."/>
            <person name="Gibbs R."/>
        </authorList>
    </citation>
    <scope>NUCLEOTIDE SEQUENCE [LARGE SCALE GENOMIC DNA]</scope>
    <source>
        <strain evidence="1 2">DSM 16047</strain>
    </source>
</reference>
<dbReference type="GO" id="GO:0005829">
    <property type="term" value="C:cytosol"/>
    <property type="evidence" value="ECO:0007669"/>
    <property type="project" value="TreeGrafter"/>
</dbReference>
<dbReference type="Proteomes" id="UP000005583">
    <property type="component" value="Unassembled WGS sequence"/>
</dbReference>
<accession>C2ELC1</accession>
<dbReference type="GO" id="GO:0004474">
    <property type="term" value="F:malate synthase activity"/>
    <property type="evidence" value="ECO:0007669"/>
    <property type="project" value="InterPro"/>
</dbReference>
<feature type="non-terminal residue" evidence="1">
    <location>
        <position position="51"/>
    </location>
</feature>
<dbReference type="GO" id="GO:0006097">
    <property type="term" value="P:glyoxylate cycle"/>
    <property type="evidence" value="ECO:0007669"/>
    <property type="project" value="InterPro"/>
</dbReference>
<evidence type="ECO:0008006" key="3">
    <source>
        <dbReference type="Google" id="ProtNLM"/>
    </source>
</evidence>
<dbReference type="GO" id="GO:0009436">
    <property type="term" value="P:glyoxylate catabolic process"/>
    <property type="evidence" value="ECO:0007669"/>
    <property type="project" value="TreeGrafter"/>
</dbReference>
<evidence type="ECO:0000313" key="2">
    <source>
        <dbReference type="Proteomes" id="UP000005583"/>
    </source>
</evidence>